<dbReference type="InterPro" id="IPR050860">
    <property type="entry name" value="FeoB_GTPase"/>
</dbReference>
<dbReference type="PANTHER" id="PTHR43185">
    <property type="entry name" value="FERROUS IRON TRANSPORT PROTEIN B"/>
    <property type="match status" value="1"/>
</dbReference>
<keyword evidence="3" id="KW-1185">Reference proteome</keyword>
<name>A0A6S7BQV8_9BURK</name>
<accession>A0A6S7BQV8</accession>
<evidence type="ECO:0000313" key="3">
    <source>
        <dbReference type="Proteomes" id="UP000494365"/>
    </source>
</evidence>
<evidence type="ECO:0008006" key="4">
    <source>
        <dbReference type="Google" id="ProtNLM"/>
    </source>
</evidence>
<dbReference type="AlphaFoldDB" id="A0A6S7BQV8"/>
<keyword evidence="1" id="KW-0472">Membrane</keyword>
<dbReference type="EMBL" id="CADIKK010000114">
    <property type="protein sequence ID" value="CAB3810378.1"/>
    <property type="molecule type" value="Genomic_DNA"/>
</dbReference>
<keyword evidence="1" id="KW-0812">Transmembrane</keyword>
<reference evidence="2 3" key="1">
    <citation type="submission" date="2020-04" db="EMBL/GenBank/DDBJ databases">
        <authorList>
            <person name="De Canck E."/>
        </authorList>
    </citation>
    <scope>NUCLEOTIDE SEQUENCE [LARGE SCALE GENOMIC DNA]</scope>
    <source>
        <strain evidence="2 3">LMG 28614</strain>
    </source>
</reference>
<dbReference type="GO" id="GO:0005886">
    <property type="term" value="C:plasma membrane"/>
    <property type="evidence" value="ECO:0007669"/>
    <property type="project" value="TreeGrafter"/>
</dbReference>
<dbReference type="PANTHER" id="PTHR43185:SF1">
    <property type="entry name" value="FE(2+) TRANSPORTER FEOB"/>
    <property type="match status" value="1"/>
</dbReference>
<evidence type="ECO:0000313" key="2">
    <source>
        <dbReference type="EMBL" id="CAB3810378.1"/>
    </source>
</evidence>
<gene>
    <name evidence="2" type="ORF">LMG28614_07265</name>
</gene>
<protein>
    <recommendedName>
        <fullName evidence="4">Nucleoside transporter/FeoB GTPase Gate domain-containing protein</fullName>
    </recommendedName>
</protein>
<feature type="transmembrane region" description="Helical" evidence="1">
    <location>
        <begin position="66"/>
        <end position="87"/>
    </location>
</feature>
<dbReference type="GO" id="GO:0015093">
    <property type="term" value="F:ferrous iron transmembrane transporter activity"/>
    <property type="evidence" value="ECO:0007669"/>
    <property type="project" value="TreeGrafter"/>
</dbReference>
<keyword evidence="1" id="KW-1133">Transmembrane helix</keyword>
<dbReference type="Proteomes" id="UP000494365">
    <property type="component" value="Unassembled WGS sequence"/>
</dbReference>
<organism evidence="2 3">
    <name type="scientific">Paraburkholderia ultramafica</name>
    <dbReference type="NCBI Taxonomy" id="1544867"/>
    <lineage>
        <taxon>Bacteria</taxon>
        <taxon>Pseudomonadati</taxon>
        <taxon>Pseudomonadota</taxon>
        <taxon>Betaproteobacteria</taxon>
        <taxon>Burkholderiales</taxon>
        <taxon>Burkholderiaceae</taxon>
        <taxon>Paraburkholderia</taxon>
    </lineage>
</organism>
<evidence type="ECO:0000256" key="1">
    <source>
        <dbReference type="SAM" id="Phobius"/>
    </source>
</evidence>
<sequence length="88" mass="9472">MAALATVYAVGDDADTVGMGHALAGKFSLASALSLLVWFAVAPQCMSTLAVIRLETRSWRNVAISFSYMFVSAYTASLLTCNIARWFT</sequence>
<proteinExistence type="predicted"/>